<reference evidence="5 6" key="1">
    <citation type="submission" date="2019-06" db="EMBL/GenBank/DDBJ databases">
        <title>Sequencing the genomes of 1000 actinobacteria strains.</title>
        <authorList>
            <person name="Klenk H.-P."/>
        </authorList>
    </citation>
    <scope>NUCLEOTIDE SEQUENCE [LARGE SCALE GENOMIC DNA]</scope>
    <source>
        <strain evidence="5 6">DSM 10596</strain>
    </source>
</reference>
<dbReference type="PANTHER" id="PTHR43792:SF8">
    <property type="entry name" value="[RIBOSOMAL PROTEIN US5]-ALANINE N-ACETYLTRANSFERASE"/>
    <property type="match status" value="1"/>
</dbReference>
<keyword evidence="6" id="KW-1185">Reference proteome</keyword>
<proteinExistence type="inferred from homology"/>
<dbReference type="PANTHER" id="PTHR43792">
    <property type="entry name" value="GNAT FAMILY, PUTATIVE (AFU_ORTHOLOGUE AFUA_3G00765)-RELATED-RELATED"/>
    <property type="match status" value="1"/>
</dbReference>
<dbReference type="Gene3D" id="3.40.630.30">
    <property type="match status" value="1"/>
</dbReference>
<keyword evidence="2" id="KW-0012">Acyltransferase</keyword>
<comment type="similarity">
    <text evidence="3">Belongs to the acetyltransferase family. RimJ subfamily.</text>
</comment>
<evidence type="ECO:0000256" key="1">
    <source>
        <dbReference type="ARBA" id="ARBA00022679"/>
    </source>
</evidence>
<evidence type="ECO:0000256" key="3">
    <source>
        <dbReference type="ARBA" id="ARBA00038502"/>
    </source>
</evidence>
<evidence type="ECO:0000259" key="4">
    <source>
        <dbReference type="PROSITE" id="PS51186"/>
    </source>
</evidence>
<dbReference type="AlphaFoldDB" id="A0A542SPW4"/>
<evidence type="ECO:0000256" key="2">
    <source>
        <dbReference type="ARBA" id="ARBA00023315"/>
    </source>
</evidence>
<name>A0A542SPW4_9MICO</name>
<dbReference type="GO" id="GO:0008999">
    <property type="term" value="F:protein-N-terminal-alanine acetyltransferase activity"/>
    <property type="evidence" value="ECO:0007669"/>
    <property type="project" value="TreeGrafter"/>
</dbReference>
<keyword evidence="1 5" id="KW-0808">Transferase</keyword>
<dbReference type="InterPro" id="IPR051531">
    <property type="entry name" value="N-acetyltransferase"/>
</dbReference>
<evidence type="ECO:0000313" key="5">
    <source>
        <dbReference type="EMBL" id="TQK76307.1"/>
    </source>
</evidence>
<dbReference type="InterPro" id="IPR016181">
    <property type="entry name" value="Acyl_CoA_acyltransferase"/>
</dbReference>
<accession>A0A542SPW4</accession>
<organism evidence="5 6">
    <name type="scientific">Rarobacter incanus</name>
    <dbReference type="NCBI Taxonomy" id="153494"/>
    <lineage>
        <taxon>Bacteria</taxon>
        <taxon>Bacillati</taxon>
        <taxon>Actinomycetota</taxon>
        <taxon>Actinomycetes</taxon>
        <taxon>Micrococcales</taxon>
        <taxon>Rarobacteraceae</taxon>
        <taxon>Rarobacter</taxon>
    </lineage>
</organism>
<evidence type="ECO:0000313" key="6">
    <source>
        <dbReference type="Proteomes" id="UP000316181"/>
    </source>
</evidence>
<sequence>MAGRWPVVLRHDLPPGAPMASIVLRPLRRRDAAEWDRLRGANIAWLAPWEPMRPPGNANAGRWPCAPTFGRYVARLNRQGRAGEGVPLAMEVDGALAGQIMVGSLEYGSQLSGVIGYWVSQEVAGRGIAPLATGMLIDFLLGEYGLHRIEICIRPENAASLRVVAKLGLRSEGIRPRLVFIAGQWRDHIVFAIDSEEWLARGPFGPRWDAWPPRYADAE</sequence>
<dbReference type="EMBL" id="VFNV01000001">
    <property type="protein sequence ID" value="TQK76307.1"/>
    <property type="molecule type" value="Genomic_DNA"/>
</dbReference>
<comment type="caution">
    <text evidence="5">The sequence shown here is derived from an EMBL/GenBank/DDBJ whole genome shotgun (WGS) entry which is preliminary data.</text>
</comment>
<dbReference type="InterPro" id="IPR000182">
    <property type="entry name" value="GNAT_dom"/>
</dbReference>
<dbReference type="RefSeq" id="WP_246043522.1">
    <property type="nucleotide sequence ID" value="NZ_BAAATB010000002.1"/>
</dbReference>
<dbReference type="PROSITE" id="PS51186">
    <property type="entry name" value="GNAT"/>
    <property type="match status" value="1"/>
</dbReference>
<protein>
    <submittedName>
        <fullName evidence="5">Ribosomal-protein-alanine N-acetyltransferase</fullName>
    </submittedName>
</protein>
<gene>
    <name evidence="5" type="ORF">FB389_0973</name>
</gene>
<dbReference type="Proteomes" id="UP000316181">
    <property type="component" value="Unassembled WGS sequence"/>
</dbReference>
<dbReference type="Pfam" id="PF13302">
    <property type="entry name" value="Acetyltransf_3"/>
    <property type="match status" value="1"/>
</dbReference>
<dbReference type="SUPFAM" id="SSF55729">
    <property type="entry name" value="Acyl-CoA N-acyltransferases (Nat)"/>
    <property type="match status" value="1"/>
</dbReference>
<feature type="domain" description="N-acetyltransferase" evidence="4">
    <location>
        <begin position="22"/>
        <end position="196"/>
    </location>
</feature>
<dbReference type="GO" id="GO:0005737">
    <property type="term" value="C:cytoplasm"/>
    <property type="evidence" value="ECO:0007669"/>
    <property type="project" value="TreeGrafter"/>
</dbReference>